<dbReference type="SMART" id="SM00642">
    <property type="entry name" value="Aamy"/>
    <property type="match status" value="1"/>
</dbReference>
<dbReference type="EMBL" id="JADNYM010000013">
    <property type="protein sequence ID" value="MBG0740038.1"/>
    <property type="molecule type" value="Genomic_DNA"/>
</dbReference>
<reference evidence="3 4" key="1">
    <citation type="submission" date="2020-11" db="EMBL/GenBank/DDBJ databases">
        <title>Arthrobacter antarcticus sp. nov., isolated from Antarctic Soil.</title>
        <authorList>
            <person name="Li J."/>
        </authorList>
    </citation>
    <scope>NUCLEOTIDE SEQUENCE [LARGE SCALE GENOMIC DNA]</scope>
    <source>
        <strain evidence="3 4">Z1-20</strain>
    </source>
</reference>
<feature type="region of interest" description="Disordered" evidence="1">
    <location>
        <begin position="166"/>
        <end position="194"/>
    </location>
</feature>
<protein>
    <submittedName>
        <fullName evidence="3">Malto-oligosyltrehalose synthase</fullName>
    </submittedName>
</protein>
<evidence type="ECO:0000313" key="3">
    <source>
        <dbReference type="EMBL" id="MBG0740038.1"/>
    </source>
</evidence>
<dbReference type="InterPro" id="IPR006047">
    <property type="entry name" value="GH13_cat_dom"/>
</dbReference>
<dbReference type="InterPro" id="IPR017853">
    <property type="entry name" value="GH"/>
</dbReference>
<gene>
    <name evidence="3" type="primary">treY</name>
    <name evidence="3" type="ORF">IV500_11650</name>
</gene>
<proteinExistence type="predicted"/>
<dbReference type="GO" id="GO:0047470">
    <property type="term" value="F:(1,4)-alpha-D-glucan 1-alpha-D-glucosylmutase activity"/>
    <property type="evidence" value="ECO:0007669"/>
    <property type="project" value="TreeGrafter"/>
</dbReference>
<accession>A0A931G5K2</accession>
<dbReference type="Gene3D" id="3.20.20.80">
    <property type="entry name" value="Glycosidases"/>
    <property type="match status" value="4"/>
</dbReference>
<keyword evidence="4" id="KW-1185">Reference proteome</keyword>
<name>A0A931G5K2_9MICC</name>
<dbReference type="SUPFAM" id="SSF51445">
    <property type="entry name" value="(Trans)glycosidases"/>
    <property type="match status" value="1"/>
</dbReference>
<dbReference type="Pfam" id="PF00128">
    <property type="entry name" value="Alpha-amylase"/>
    <property type="match status" value="1"/>
</dbReference>
<dbReference type="AlphaFoldDB" id="A0A931G5K2"/>
<dbReference type="Proteomes" id="UP000655366">
    <property type="component" value="Unassembled WGS sequence"/>
</dbReference>
<feature type="compositionally biased region" description="Basic and acidic residues" evidence="1">
    <location>
        <begin position="168"/>
        <end position="181"/>
    </location>
</feature>
<dbReference type="PANTHER" id="PTHR10357">
    <property type="entry name" value="ALPHA-AMYLASE FAMILY MEMBER"/>
    <property type="match status" value="1"/>
</dbReference>
<dbReference type="NCBIfam" id="TIGR02401">
    <property type="entry name" value="trehalose_TreY"/>
    <property type="match status" value="1"/>
</dbReference>
<dbReference type="PANTHER" id="PTHR10357:SF216">
    <property type="entry name" value="MALTOOLIGOSYL TREHALOSE SYNTHASE-RELATED"/>
    <property type="match status" value="1"/>
</dbReference>
<evidence type="ECO:0000256" key="1">
    <source>
        <dbReference type="SAM" id="MobiDB-lite"/>
    </source>
</evidence>
<dbReference type="GO" id="GO:0005992">
    <property type="term" value="P:trehalose biosynthetic process"/>
    <property type="evidence" value="ECO:0007669"/>
    <property type="project" value="TreeGrafter"/>
</dbReference>
<evidence type="ECO:0000259" key="2">
    <source>
        <dbReference type="SMART" id="SM00642"/>
    </source>
</evidence>
<feature type="compositionally biased region" description="Acidic residues" evidence="1">
    <location>
        <begin position="182"/>
        <end position="194"/>
    </location>
</feature>
<dbReference type="CDD" id="cd11336">
    <property type="entry name" value="AmyAc_MTSase"/>
    <property type="match status" value="1"/>
</dbReference>
<feature type="domain" description="Glycosyl hydrolase family 13 catalytic" evidence="2">
    <location>
        <begin position="4"/>
        <end position="431"/>
    </location>
</feature>
<sequence length="816" mass="88941">MYTPASTYRLQISSGFTLWDAADQVDYLARLGVGWLYLSPLLKAEEGSDHGYDVVDPSLLDPARGGETALAALADKAHAAGMGILLDIVPNHMGVASPEANPWWWSLLKEGRESRYAQAFDVDWAAGGDRILLPVLGSASDVDAIEVHGDELHYYEHRFPLAAGSRAADWKPENDGGRESGDSGDDGNTGDDDNSVLTGAQALAVYGRQHYELVDWRRADHDLNYRRFFAVNTLAGIRVEVPWVFDESHAQILHCIQQGWVDGLRVDHPDGLADPGGYLLRLKEATGGVYLLIEKILEPGEALPESLPCEGTTGYDALAQLDRLFVDPDGEGPLTALDARLRGSDCDYAELIHGTKRAVTDGILNAEIRRLARLVRADAAVSADAAHPAGTAKTASPAEIADALAELISNFDVYRTYLPEGEEHLQAAAIRSRQRRPALAHALDIVLPQLRGTGELAVRFQQTSGMVMAKGVEDCAFYRYTRLTSLTEVGADPSVWSVSPDEFHSFMAARQESEPATMNTLSTHDTKRGEDARARISVLSEIPSAWEELLARLRGLAPLPDGPLENLLWQAVIGAWPISRDRLQAYAQKAAREAGNSTTWTDPDEGFERSLAALVDAVYDNEEISKLVGDFVARIRPYFHANAVGAKLLQLMIPGVPDVYQGSELEELSLTDPDNRRPVDFAQRRRRLAALDQSAAIDVHTAGTDTATAKLLVTSRVLRLRRDRPELFTGYTPVPAHGPAAEHLLAFDTGGAIAVATRLSRRLDDDGGWRGTVVGLPYPCTDLLTGRSYPATAVPVPNLLRDFPVALLVRTTDSHQ</sequence>
<comment type="caution">
    <text evidence="3">The sequence shown here is derived from an EMBL/GenBank/DDBJ whole genome shotgun (WGS) entry which is preliminary data.</text>
</comment>
<dbReference type="RefSeq" id="WP_196396976.1">
    <property type="nucleotide sequence ID" value="NZ_JADNYM010000013.1"/>
</dbReference>
<dbReference type="GO" id="GO:0030980">
    <property type="term" value="P:alpha-glucan catabolic process"/>
    <property type="evidence" value="ECO:0007669"/>
    <property type="project" value="TreeGrafter"/>
</dbReference>
<evidence type="ECO:0000313" key="4">
    <source>
        <dbReference type="Proteomes" id="UP000655366"/>
    </source>
</evidence>
<dbReference type="InterPro" id="IPR012767">
    <property type="entry name" value="Trehalose_TreY"/>
</dbReference>
<organism evidence="3 4">
    <name type="scientific">Arthrobacter terrae</name>
    <dbReference type="NCBI Taxonomy" id="2935737"/>
    <lineage>
        <taxon>Bacteria</taxon>
        <taxon>Bacillati</taxon>
        <taxon>Actinomycetota</taxon>
        <taxon>Actinomycetes</taxon>
        <taxon>Micrococcales</taxon>
        <taxon>Micrococcaceae</taxon>
        <taxon>Arthrobacter</taxon>
    </lineage>
</organism>